<reference evidence="4" key="1">
    <citation type="submission" date="2018-12" db="EMBL/GenBank/DDBJ databases">
        <title>Tengunoibacter tsumagoiensis gen. nov., sp. nov., Dictyobacter kobayashii sp. nov., D. alpinus sp. nov., and D. joshuensis sp. nov. and description of Dictyobacteraceae fam. nov. within the order Ktedonobacterales isolated from Tengu-no-mugimeshi.</title>
        <authorList>
            <person name="Wang C.M."/>
            <person name="Zheng Y."/>
            <person name="Sakai Y."/>
            <person name="Toyoda A."/>
            <person name="Minakuchi Y."/>
            <person name="Abe K."/>
            <person name="Yokota A."/>
            <person name="Yabe S."/>
        </authorList>
    </citation>
    <scope>NUCLEOTIDE SEQUENCE [LARGE SCALE GENOMIC DNA]</scope>
    <source>
        <strain evidence="4">Uno11</strain>
    </source>
</reference>
<dbReference type="EMBL" id="BIFS01000001">
    <property type="protein sequence ID" value="GCE20544.1"/>
    <property type="molecule type" value="Genomic_DNA"/>
</dbReference>
<organism evidence="3 4">
    <name type="scientific">Dictyobacter kobayashii</name>
    <dbReference type="NCBI Taxonomy" id="2014872"/>
    <lineage>
        <taxon>Bacteria</taxon>
        <taxon>Bacillati</taxon>
        <taxon>Chloroflexota</taxon>
        <taxon>Ktedonobacteria</taxon>
        <taxon>Ktedonobacterales</taxon>
        <taxon>Dictyobacteraceae</taxon>
        <taxon>Dictyobacter</taxon>
    </lineage>
</organism>
<dbReference type="PANTHER" id="PTHR46268">
    <property type="entry name" value="STRESS RESPONSE PROTEIN NHAX"/>
    <property type="match status" value="1"/>
</dbReference>
<dbReference type="InterPro" id="IPR006016">
    <property type="entry name" value="UspA"/>
</dbReference>
<evidence type="ECO:0000259" key="2">
    <source>
        <dbReference type="Pfam" id="PF00582"/>
    </source>
</evidence>
<dbReference type="PANTHER" id="PTHR46268:SF15">
    <property type="entry name" value="UNIVERSAL STRESS PROTEIN HP_0031"/>
    <property type="match status" value="1"/>
</dbReference>
<gene>
    <name evidence="3" type="ORF">KDK_43440</name>
</gene>
<dbReference type="Gene3D" id="3.40.50.620">
    <property type="entry name" value="HUPs"/>
    <property type="match status" value="2"/>
</dbReference>
<dbReference type="CDD" id="cd00293">
    <property type="entry name" value="USP-like"/>
    <property type="match status" value="2"/>
</dbReference>
<comment type="similarity">
    <text evidence="1">Belongs to the universal stress protein A family.</text>
</comment>
<evidence type="ECO:0000313" key="3">
    <source>
        <dbReference type="EMBL" id="GCE20544.1"/>
    </source>
</evidence>
<feature type="domain" description="UspA" evidence="2">
    <location>
        <begin position="1"/>
        <end position="147"/>
    </location>
</feature>
<name>A0A402AND6_9CHLR</name>
<proteinExistence type="inferred from homology"/>
<evidence type="ECO:0000256" key="1">
    <source>
        <dbReference type="ARBA" id="ARBA00008791"/>
    </source>
</evidence>
<dbReference type="SUPFAM" id="SSF52402">
    <property type="entry name" value="Adenine nucleotide alpha hydrolases-like"/>
    <property type="match status" value="2"/>
</dbReference>
<evidence type="ECO:0000313" key="4">
    <source>
        <dbReference type="Proteomes" id="UP000287188"/>
    </source>
</evidence>
<dbReference type="InterPro" id="IPR006015">
    <property type="entry name" value="Universal_stress_UspA"/>
</dbReference>
<feature type="domain" description="UspA" evidence="2">
    <location>
        <begin position="167"/>
        <end position="325"/>
    </location>
</feature>
<dbReference type="Proteomes" id="UP000287188">
    <property type="component" value="Unassembled WGS sequence"/>
</dbReference>
<dbReference type="PRINTS" id="PR01438">
    <property type="entry name" value="UNVRSLSTRESS"/>
</dbReference>
<protein>
    <submittedName>
        <fullName evidence="3">Universal stress protein UspA</fullName>
    </submittedName>
</protein>
<sequence>MFQKILVPLDGSERARLALPIAARVARSTGASLILVRIAYPTIEYNRYPRVLVTLEELDRQIADAEVELARSYLHQIAISELLAGIEVEIQSTVSTDIAHAILEIAKTEKADLIILCSHGYTGLKRWALGGVAHKLTRSSSIPTFVLHEEDESHTHIYATKPQSLQILVALDGSVVSEAVLEPTIQLGVALAVPEAAILHLVQVLPFPEKHKHSVTHQAIEEARKRIIADTHLYLEEVKKHILSSNLAYRNLQVTTSVLVHEDVAGTLVEVAKNAEGWGGKLQATDHIDMLALATHGRSGLERWALGSITERVLDTTKQPVLIVHTGANQAQPG</sequence>
<keyword evidence="4" id="KW-1185">Reference proteome</keyword>
<dbReference type="AlphaFoldDB" id="A0A402AND6"/>
<dbReference type="Pfam" id="PF00582">
    <property type="entry name" value="Usp"/>
    <property type="match status" value="2"/>
</dbReference>
<dbReference type="OrthoDB" id="9808582at2"/>
<dbReference type="InterPro" id="IPR014729">
    <property type="entry name" value="Rossmann-like_a/b/a_fold"/>
</dbReference>
<dbReference type="RefSeq" id="WP_126552211.1">
    <property type="nucleotide sequence ID" value="NZ_BIFS01000001.1"/>
</dbReference>
<comment type="caution">
    <text evidence="3">The sequence shown here is derived from an EMBL/GenBank/DDBJ whole genome shotgun (WGS) entry which is preliminary data.</text>
</comment>
<accession>A0A402AND6</accession>